<dbReference type="Proteomes" id="UP000035929">
    <property type="component" value="Unassembled WGS sequence"/>
</dbReference>
<dbReference type="AlphaFoldDB" id="A0A0J6SBT0"/>
<feature type="chain" id="PRO_5005280962" evidence="2">
    <location>
        <begin position="19"/>
        <end position="238"/>
    </location>
</feature>
<dbReference type="NCBIfam" id="TIGR02522">
    <property type="entry name" value="pilus_cpaD"/>
    <property type="match status" value="1"/>
</dbReference>
<gene>
    <name evidence="3" type="ORF">VP06_20865</name>
</gene>
<dbReference type="InterPro" id="IPR013361">
    <property type="entry name" value="Pilus_CpaD"/>
</dbReference>
<evidence type="ECO:0000313" key="4">
    <source>
        <dbReference type="Proteomes" id="UP000035929"/>
    </source>
</evidence>
<feature type="signal peptide" evidence="2">
    <location>
        <begin position="1"/>
        <end position="18"/>
    </location>
</feature>
<evidence type="ECO:0000313" key="3">
    <source>
        <dbReference type="EMBL" id="KMO30808.1"/>
    </source>
</evidence>
<dbReference type="RefSeq" id="WP_048465691.1">
    <property type="nucleotide sequence ID" value="NZ_LABX01000164.1"/>
</dbReference>
<proteinExistence type="predicted"/>
<evidence type="ECO:0000256" key="2">
    <source>
        <dbReference type="SAM" id="SignalP"/>
    </source>
</evidence>
<dbReference type="PROSITE" id="PS51257">
    <property type="entry name" value="PROKAR_LIPOPROTEIN"/>
    <property type="match status" value="1"/>
</dbReference>
<protein>
    <submittedName>
        <fullName evidence="3">Pilus assembly protein CpaD</fullName>
    </submittedName>
</protein>
<dbReference type="InterPro" id="IPR019027">
    <property type="entry name" value="Pilus_biogenesis_CpaD-related"/>
</dbReference>
<dbReference type="OrthoDB" id="9802674at2"/>
<accession>A0A0J6SBT0</accession>
<dbReference type="PATRIC" id="fig|270351.6.peg.1905"/>
<feature type="region of interest" description="Disordered" evidence="1">
    <location>
        <begin position="213"/>
        <end position="238"/>
    </location>
</feature>
<dbReference type="Pfam" id="PF09476">
    <property type="entry name" value="Pilus_CpaD"/>
    <property type="match status" value="1"/>
</dbReference>
<keyword evidence="2" id="KW-0732">Signal</keyword>
<sequence length="238" mass="25796">MTRIAFRLLLLAASAGLAACASRPPVTTGSITPATAAERHPFVLSDSPRSLDVFVTGTGHIDPRQADDVDAFLTEYRRYGRGVLVLEVPRGSQVPGGAVERTLERVRGRALTWGVGRREIVVAPYPVANVAVSAPLRLSFQRMQAKVAGDCGLWPQDLGFSDPALNARNENYWNFGCATRSNIASQVADPVDLVRGRQEGRIDSVTRTQNLTDLRTGKDPSTTWKQDGRASVKNQVGQ</sequence>
<reference evidence="3 4" key="1">
    <citation type="submission" date="2015-03" db="EMBL/GenBank/DDBJ databases">
        <title>Genome sequencing of Methylobacterium aquaticum DSM16371 type strain.</title>
        <authorList>
            <person name="Chaudhry V."/>
            <person name="Patil P.B."/>
        </authorList>
    </citation>
    <scope>NUCLEOTIDE SEQUENCE [LARGE SCALE GENOMIC DNA]</scope>
    <source>
        <strain evidence="3 4">DSM 16371</strain>
    </source>
</reference>
<feature type="compositionally biased region" description="Polar residues" evidence="1">
    <location>
        <begin position="213"/>
        <end position="225"/>
    </location>
</feature>
<name>A0A0J6SBT0_9HYPH</name>
<dbReference type="EMBL" id="LABX01000164">
    <property type="protein sequence ID" value="KMO30808.1"/>
    <property type="molecule type" value="Genomic_DNA"/>
</dbReference>
<organism evidence="3 4">
    <name type="scientific">Methylobacterium aquaticum</name>
    <dbReference type="NCBI Taxonomy" id="270351"/>
    <lineage>
        <taxon>Bacteria</taxon>
        <taxon>Pseudomonadati</taxon>
        <taxon>Pseudomonadota</taxon>
        <taxon>Alphaproteobacteria</taxon>
        <taxon>Hyphomicrobiales</taxon>
        <taxon>Methylobacteriaceae</taxon>
        <taxon>Methylobacterium</taxon>
    </lineage>
</organism>
<comment type="caution">
    <text evidence="3">The sequence shown here is derived from an EMBL/GenBank/DDBJ whole genome shotgun (WGS) entry which is preliminary data.</text>
</comment>
<evidence type="ECO:0000256" key="1">
    <source>
        <dbReference type="SAM" id="MobiDB-lite"/>
    </source>
</evidence>